<name>A0A318SKL2_9BURK</name>
<proteinExistence type="predicted"/>
<feature type="region of interest" description="Disordered" evidence="1">
    <location>
        <begin position="55"/>
        <end position="82"/>
    </location>
</feature>
<dbReference type="AlphaFoldDB" id="A0A318SKL2"/>
<dbReference type="OrthoDB" id="5296629at2"/>
<organism evidence="2 3">
    <name type="scientific">Xylophilus ampelinus</name>
    <dbReference type="NCBI Taxonomy" id="54067"/>
    <lineage>
        <taxon>Bacteria</taxon>
        <taxon>Pseudomonadati</taxon>
        <taxon>Pseudomonadota</taxon>
        <taxon>Betaproteobacteria</taxon>
        <taxon>Burkholderiales</taxon>
        <taxon>Xylophilus</taxon>
    </lineage>
</organism>
<evidence type="ECO:0000256" key="1">
    <source>
        <dbReference type="SAM" id="MobiDB-lite"/>
    </source>
</evidence>
<gene>
    <name evidence="2" type="ORF">DFQ15_104155</name>
</gene>
<keyword evidence="3" id="KW-1185">Reference proteome</keyword>
<evidence type="ECO:0000313" key="2">
    <source>
        <dbReference type="EMBL" id="PYE78961.1"/>
    </source>
</evidence>
<dbReference type="InterPro" id="IPR014991">
    <property type="entry name" value="DUF1840"/>
</dbReference>
<dbReference type="Proteomes" id="UP000247540">
    <property type="component" value="Unassembled WGS sequence"/>
</dbReference>
<dbReference type="RefSeq" id="WP_110464891.1">
    <property type="nucleotide sequence ID" value="NZ_JAMOFZ010000004.1"/>
</dbReference>
<dbReference type="Pfam" id="PF08895">
    <property type="entry name" value="DUF1840"/>
    <property type="match status" value="1"/>
</dbReference>
<comment type="caution">
    <text evidence="2">The sequence shown here is derived from an EMBL/GenBank/DDBJ whole genome shotgun (WGS) entry which is preliminary data.</text>
</comment>
<accession>A0A318SKL2</accession>
<dbReference type="EMBL" id="QJTC01000004">
    <property type="protein sequence ID" value="PYE78961.1"/>
    <property type="molecule type" value="Genomic_DNA"/>
</dbReference>
<evidence type="ECO:0000313" key="3">
    <source>
        <dbReference type="Proteomes" id="UP000247540"/>
    </source>
</evidence>
<sequence>MFKFKSQATAEVILLEASAQQMLKLIGKEPAHQGIITVAQIPGAVVALEAAVRHDEEQPQQVADENADGAGHHAHGAHSVTLRQRTAPFIDMLKRSAAEGKDVVWGV</sequence>
<protein>
    <submittedName>
        <fullName evidence="2">Uncharacterized protein DUF1840</fullName>
    </submittedName>
</protein>
<reference evidence="2 3" key="1">
    <citation type="submission" date="2018-06" db="EMBL/GenBank/DDBJ databases">
        <title>Genomic Encyclopedia of Type Strains, Phase III (KMG-III): the genomes of soil and plant-associated and newly described type strains.</title>
        <authorList>
            <person name="Whitman W."/>
        </authorList>
    </citation>
    <scope>NUCLEOTIDE SEQUENCE [LARGE SCALE GENOMIC DNA]</scope>
    <source>
        <strain evidence="2 3">CECT 7646</strain>
    </source>
</reference>